<gene>
    <name evidence="2" type="ORF">LG649_12990</name>
</gene>
<dbReference type="Gene3D" id="1.25.40.10">
    <property type="entry name" value="Tetratricopeptide repeat domain"/>
    <property type="match status" value="3"/>
</dbReference>
<dbReference type="InterPro" id="IPR011990">
    <property type="entry name" value="TPR-like_helical_dom_sf"/>
</dbReference>
<dbReference type="AlphaFoldDB" id="A0A9X1I4D0"/>
<dbReference type="Proteomes" id="UP001139199">
    <property type="component" value="Unassembled WGS sequence"/>
</dbReference>
<dbReference type="Pfam" id="PF13181">
    <property type="entry name" value="TPR_8"/>
    <property type="match status" value="1"/>
</dbReference>
<dbReference type="Pfam" id="PF13428">
    <property type="entry name" value="TPR_14"/>
    <property type="match status" value="1"/>
</dbReference>
<proteinExistence type="predicted"/>
<feature type="repeat" description="TPR" evidence="1">
    <location>
        <begin position="48"/>
        <end position="81"/>
    </location>
</feature>
<name>A0A9X1I4D0_9FLAO</name>
<dbReference type="SMART" id="SM00028">
    <property type="entry name" value="TPR"/>
    <property type="match status" value="7"/>
</dbReference>
<keyword evidence="3" id="KW-1185">Reference proteome</keyword>
<dbReference type="Pfam" id="PF13414">
    <property type="entry name" value="TPR_11"/>
    <property type="match status" value="1"/>
</dbReference>
<dbReference type="RefSeq" id="WP_226544252.1">
    <property type="nucleotide sequence ID" value="NZ_JAJAPW010000006.1"/>
</dbReference>
<dbReference type="SUPFAM" id="SSF48452">
    <property type="entry name" value="TPR-like"/>
    <property type="match status" value="1"/>
</dbReference>
<dbReference type="Pfam" id="PF13432">
    <property type="entry name" value="TPR_16"/>
    <property type="match status" value="1"/>
</dbReference>
<dbReference type="PANTHER" id="PTHR12558:SF13">
    <property type="entry name" value="CELL DIVISION CYCLE PROTEIN 27 HOMOLOG"/>
    <property type="match status" value="1"/>
</dbReference>
<evidence type="ECO:0000313" key="2">
    <source>
        <dbReference type="EMBL" id="MCB4799764.1"/>
    </source>
</evidence>
<evidence type="ECO:0000313" key="3">
    <source>
        <dbReference type="Proteomes" id="UP001139199"/>
    </source>
</evidence>
<evidence type="ECO:0000256" key="1">
    <source>
        <dbReference type="PROSITE-ProRule" id="PRU00339"/>
    </source>
</evidence>
<dbReference type="InterPro" id="IPR019734">
    <property type="entry name" value="TPR_rpt"/>
</dbReference>
<protein>
    <submittedName>
        <fullName evidence="2">Tetratricopeptide repeat protein</fullName>
    </submittedName>
</protein>
<feature type="repeat" description="TPR" evidence="1">
    <location>
        <begin position="286"/>
        <end position="319"/>
    </location>
</feature>
<dbReference type="PROSITE" id="PS50005">
    <property type="entry name" value="TPR"/>
    <property type="match status" value="2"/>
</dbReference>
<sequence>MNKIHILIFFIVFKIQAQTSVLNSADSLFAVGNYSKAITLYKSYNNQEDIYYKMAKSYEALGSYDDALNYYKLSVNVNPDDALIKYNYAKLLAATKKYNEASAVFKKLIEKDSTNPNFHYELGLVLEKQKNNNAINEYYKTYKLDTIHQKSLYKIAKHHLEKREHHLVTIFVDKGLKFYANNLKLISLKAQNYFWQQDYRNAIIWFEKLIELGEESEYIVEKLSLCYAKHFMYPEALKYSLQLLKYNPKNAEIKYSIGTYYLELKDYTNAEMYMQDALLLLDKPLDREYLKLATALNHQNKYTESIEVLKKAINENPTNEYAHFQLAITLENYYKDIDEKIRVYQNLKEKFPEGDLVTYVEQKISKLKQEKFVNEGEKKD</sequence>
<reference evidence="2" key="1">
    <citation type="submission" date="2021-10" db="EMBL/GenBank/DDBJ databases">
        <title>Tamlana sargassums sp. nov., and Tamlana laminarinivorans sp. nov., two new bacteria isolated from the brown alga.</title>
        <authorList>
            <person name="Li J."/>
        </authorList>
    </citation>
    <scope>NUCLEOTIDE SEQUENCE</scope>
    <source>
        <strain evidence="2">PT2-4</strain>
    </source>
</reference>
<keyword evidence="1" id="KW-0802">TPR repeat</keyword>
<comment type="caution">
    <text evidence="2">The sequence shown here is derived from an EMBL/GenBank/DDBJ whole genome shotgun (WGS) entry which is preliminary data.</text>
</comment>
<dbReference type="EMBL" id="JAJAPW010000006">
    <property type="protein sequence ID" value="MCB4799764.1"/>
    <property type="molecule type" value="Genomic_DNA"/>
</dbReference>
<accession>A0A9X1I4D0</accession>
<dbReference type="PROSITE" id="PS50293">
    <property type="entry name" value="TPR_REGION"/>
    <property type="match status" value="1"/>
</dbReference>
<dbReference type="PANTHER" id="PTHR12558">
    <property type="entry name" value="CELL DIVISION CYCLE 16,23,27"/>
    <property type="match status" value="1"/>
</dbReference>
<organism evidence="2 3">
    <name type="scientific">Neotamlana laminarinivorans</name>
    <dbReference type="NCBI Taxonomy" id="2883124"/>
    <lineage>
        <taxon>Bacteria</taxon>
        <taxon>Pseudomonadati</taxon>
        <taxon>Bacteroidota</taxon>
        <taxon>Flavobacteriia</taxon>
        <taxon>Flavobacteriales</taxon>
        <taxon>Flavobacteriaceae</taxon>
        <taxon>Neotamlana</taxon>
    </lineage>
</organism>